<name>A0A1I4AUQ1_9RHOB</name>
<proteinExistence type="predicted"/>
<dbReference type="EMBL" id="FOSZ01000001">
    <property type="protein sequence ID" value="SFK59429.1"/>
    <property type="molecule type" value="Genomic_DNA"/>
</dbReference>
<dbReference type="AlphaFoldDB" id="A0A1I4AUQ1"/>
<evidence type="ECO:0000313" key="1">
    <source>
        <dbReference type="EMBL" id="SFK59429.1"/>
    </source>
</evidence>
<gene>
    <name evidence="1" type="ORF">SAMN04488036_101573</name>
</gene>
<evidence type="ECO:0000313" key="2">
    <source>
        <dbReference type="Proteomes" id="UP000198851"/>
    </source>
</evidence>
<protein>
    <submittedName>
        <fullName evidence="1">Uncharacterized protein</fullName>
    </submittedName>
</protein>
<reference evidence="2" key="1">
    <citation type="submission" date="2016-10" db="EMBL/GenBank/DDBJ databases">
        <authorList>
            <person name="Varghese N."/>
            <person name="Submissions S."/>
        </authorList>
    </citation>
    <scope>NUCLEOTIDE SEQUENCE [LARGE SCALE GENOMIC DNA]</scope>
    <source>
        <strain evidence="2">DSM 28453</strain>
    </source>
</reference>
<sequence>MGIHRSDAIFVERYRALHKGYSASKVREIEKTGQLPSVMAGFAH</sequence>
<accession>A0A1I4AUQ1</accession>
<dbReference type="Proteomes" id="UP000198851">
    <property type="component" value="Unassembled WGS sequence"/>
</dbReference>
<keyword evidence="2" id="KW-1185">Reference proteome</keyword>
<organism evidence="1 2">
    <name type="scientific">Shimia haliotis</name>
    <dbReference type="NCBI Taxonomy" id="1280847"/>
    <lineage>
        <taxon>Bacteria</taxon>
        <taxon>Pseudomonadati</taxon>
        <taxon>Pseudomonadota</taxon>
        <taxon>Alphaproteobacteria</taxon>
        <taxon>Rhodobacterales</taxon>
        <taxon>Roseobacteraceae</taxon>
    </lineage>
</organism>